<keyword evidence="11" id="KW-0834">Unfolded protein response</keyword>
<comment type="function">
    <text evidence="13">Intracellular mono-ADP-ribosyltransferase that plays a role in different processes, such as protein translation and unfolded protein response (UPR), through the mono-ADP-ribosylation of proteins involved in those processes. Acts as an inhibitor of protein translation by catalyzing mono-ADP-ribosylation of ribosomal subunits, such as RPL14 and RPS6, thereby inhibiting polysome assembly and mRNA loading. Mono-ADP-ribosylation of ribosomal subunits is promoted by NMNAT2. Involved in the unfolded protein response (UPR) by ADP-ribosylating and activating EIF2AK3 and ERN1, two important UPR effectors. May also mediate mono-ADP-ribosylation of karyopherin KPNB1 a nuclear import factor. May not modify proteins on arginine or cysteine residues compared to other mono-ADP-ribosyltransferases.</text>
</comment>
<evidence type="ECO:0000256" key="1">
    <source>
        <dbReference type="ARBA" id="ARBA00004163"/>
    </source>
</evidence>
<dbReference type="Proteomes" id="UP001152803">
    <property type="component" value="Unassembled WGS sequence"/>
</dbReference>
<keyword evidence="5" id="KW-0548">Nucleotidyltransferase</keyword>
<evidence type="ECO:0000256" key="14">
    <source>
        <dbReference type="ARBA" id="ARBA00062100"/>
    </source>
</evidence>
<feature type="region of interest" description="Disordered" evidence="16">
    <location>
        <begin position="1"/>
        <end position="43"/>
    </location>
</feature>
<comment type="subunit">
    <text evidence="14">Interacts with KPNB1.</text>
</comment>
<dbReference type="InterPro" id="IPR041400">
    <property type="entry name" value="PARP16_N"/>
</dbReference>
<comment type="similarity">
    <text evidence="12">Belongs to the ARTD/PARP family.</text>
</comment>
<accession>A0A9Q1CYX5</accession>
<keyword evidence="8 17" id="KW-1133">Transmembrane helix</keyword>
<feature type="compositionally biased region" description="Basic and acidic residues" evidence="16">
    <location>
        <begin position="1"/>
        <end position="30"/>
    </location>
</feature>
<dbReference type="GO" id="GO:0006986">
    <property type="term" value="P:response to unfolded protein"/>
    <property type="evidence" value="ECO:0007669"/>
    <property type="project" value="UniProtKB-KW"/>
</dbReference>
<evidence type="ECO:0000256" key="15">
    <source>
        <dbReference type="RuleBase" id="RU362114"/>
    </source>
</evidence>
<keyword evidence="10 17" id="KW-0472">Membrane</keyword>
<evidence type="ECO:0000256" key="4">
    <source>
        <dbReference type="ARBA" id="ARBA00022692"/>
    </source>
</evidence>
<evidence type="ECO:0000256" key="11">
    <source>
        <dbReference type="ARBA" id="ARBA00023230"/>
    </source>
</evidence>
<dbReference type="AlphaFoldDB" id="A0A9Q1CYX5"/>
<dbReference type="Gene3D" id="3.90.228.10">
    <property type="match status" value="1"/>
</dbReference>
<keyword evidence="20" id="KW-1185">Reference proteome</keyword>
<evidence type="ECO:0000256" key="12">
    <source>
        <dbReference type="ARBA" id="ARBA00024347"/>
    </source>
</evidence>
<gene>
    <name evidence="19" type="ORF">COCON_G00217860</name>
</gene>
<name>A0A9Q1CYX5_CONCO</name>
<evidence type="ECO:0000256" key="3">
    <source>
        <dbReference type="ARBA" id="ARBA00022679"/>
    </source>
</evidence>
<feature type="domain" description="PARP catalytic" evidence="18">
    <location>
        <begin position="142"/>
        <end position="345"/>
    </location>
</feature>
<protein>
    <recommendedName>
        <fullName evidence="15">Poly [ADP-ribose] polymerase</fullName>
        <shortName evidence="15">PARP</shortName>
        <ecNumber evidence="15">2.4.2.-</ecNumber>
    </recommendedName>
</protein>
<comment type="subcellular location">
    <subcellularLocation>
        <location evidence="1">Endoplasmic reticulum membrane</location>
        <topology evidence="1">Single-pass type IV membrane protein</topology>
    </subcellularLocation>
</comment>
<dbReference type="EC" id="2.4.2.-" evidence="15"/>
<evidence type="ECO:0000256" key="13">
    <source>
        <dbReference type="ARBA" id="ARBA00056446"/>
    </source>
</evidence>
<dbReference type="SUPFAM" id="SSF56399">
    <property type="entry name" value="ADP-ribosylation"/>
    <property type="match status" value="1"/>
</dbReference>
<keyword evidence="6" id="KW-0013">ADP-ribosylation</keyword>
<evidence type="ECO:0000256" key="2">
    <source>
        <dbReference type="ARBA" id="ARBA00022676"/>
    </source>
</evidence>
<evidence type="ECO:0000256" key="9">
    <source>
        <dbReference type="ARBA" id="ARBA00023027"/>
    </source>
</evidence>
<dbReference type="Pfam" id="PF00644">
    <property type="entry name" value="PARP"/>
    <property type="match status" value="1"/>
</dbReference>
<dbReference type="OrthoDB" id="19501at2759"/>
<dbReference type="GO" id="GO:0005789">
    <property type="term" value="C:endoplasmic reticulum membrane"/>
    <property type="evidence" value="ECO:0007669"/>
    <property type="project" value="UniProtKB-SubCell"/>
</dbReference>
<dbReference type="PANTHER" id="PTHR21328">
    <property type="entry name" value="POLY ADP-RIBOSE POLYMERASE FAMILY, MEMBER PARP"/>
    <property type="match status" value="1"/>
</dbReference>
<sequence length="388" mass="43750">MSCTGHTDRLKGRATDALKGDPVTHSRPAREPTPPPGLFSRDGCLVTARPRPHLRASVLGMQPPLPPAAARELVRLHLHGDPVAADLRCSLFVAAALSYKRDSVLRPFPPRYVSGDSKDFDALLADASSLPGVRALVRQGPGEGEQHLALMHWVLSSRNFAVKTLQKEEFTRIRELTECEGASPPVPDFLFELEYCEQMNARFEKTRGERDLLYAFHGSRLENFHSIIHNGLHCHLNKTSLFGEGTYLTSDLSMAVLYSPHGNGWRESLLGPLVSCIAVCEVIDHPDVKCQVKRKDSEGIDRHRARARNSEGGEVPQKYFVVTNNQLLRVKYLLVYSRKQHRTRHTQGTSWLVRNHFAIMMSLYLLLLILIGAFNSTTFQSFWHRLFR</sequence>
<dbReference type="GO" id="GO:0003950">
    <property type="term" value="F:NAD+ poly-ADP-ribosyltransferase activity"/>
    <property type="evidence" value="ECO:0007669"/>
    <property type="project" value="UniProtKB-UniRule"/>
</dbReference>
<keyword evidence="4 17" id="KW-0812">Transmembrane</keyword>
<evidence type="ECO:0000256" key="17">
    <source>
        <dbReference type="SAM" id="Phobius"/>
    </source>
</evidence>
<dbReference type="GO" id="GO:0016779">
    <property type="term" value="F:nucleotidyltransferase activity"/>
    <property type="evidence" value="ECO:0007669"/>
    <property type="project" value="UniProtKB-KW"/>
</dbReference>
<evidence type="ECO:0000256" key="6">
    <source>
        <dbReference type="ARBA" id="ARBA00022765"/>
    </source>
</evidence>
<organism evidence="19 20">
    <name type="scientific">Conger conger</name>
    <name type="common">Conger eel</name>
    <name type="synonym">Muraena conger</name>
    <dbReference type="NCBI Taxonomy" id="82655"/>
    <lineage>
        <taxon>Eukaryota</taxon>
        <taxon>Metazoa</taxon>
        <taxon>Chordata</taxon>
        <taxon>Craniata</taxon>
        <taxon>Vertebrata</taxon>
        <taxon>Euteleostomi</taxon>
        <taxon>Actinopterygii</taxon>
        <taxon>Neopterygii</taxon>
        <taxon>Teleostei</taxon>
        <taxon>Anguilliformes</taxon>
        <taxon>Congridae</taxon>
        <taxon>Conger</taxon>
    </lineage>
</organism>
<dbReference type="InterPro" id="IPR051838">
    <property type="entry name" value="ARTD_PARP"/>
</dbReference>
<proteinExistence type="inferred from homology"/>
<evidence type="ECO:0000256" key="16">
    <source>
        <dbReference type="SAM" id="MobiDB-lite"/>
    </source>
</evidence>
<evidence type="ECO:0000256" key="8">
    <source>
        <dbReference type="ARBA" id="ARBA00022989"/>
    </source>
</evidence>
<keyword evidence="3 15" id="KW-0808">Transferase</keyword>
<evidence type="ECO:0000256" key="10">
    <source>
        <dbReference type="ARBA" id="ARBA00023136"/>
    </source>
</evidence>
<evidence type="ECO:0000313" key="19">
    <source>
        <dbReference type="EMBL" id="KAJ8252474.1"/>
    </source>
</evidence>
<dbReference type="InterPro" id="IPR012317">
    <property type="entry name" value="Poly(ADP-ribose)pol_cat_dom"/>
</dbReference>
<evidence type="ECO:0000256" key="7">
    <source>
        <dbReference type="ARBA" id="ARBA00022824"/>
    </source>
</evidence>
<dbReference type="Pfam" id="PF18084">
    <property type="entry name" value="ARTD15_N"/>
    <property type="match status" value="1"/>
</dbReference>
<feature type="transmembrane region" description="Helical" evidence="17">
    <location>
        <begin position="357"/>
        <end position="379"/>
    </location>
</feature>
<keyword evidence="2 15" id="KW-0328">Glycosyltransferase</keyword>
<dbReference type="FunFam" id="3.90.228.10:FF:000005">
    <property type="entry name" value="Poly [ADP-ribose] polymerase"/>
    <property type="match status" value="1"/>
</dbReference>
<evidence type="ECO:0000313" key="20">
    <source>
        <dbReference type="Proteomes" id="UP001152803"/>
    </source>
</evidence>
<evidence type="ECO:0000256" key="5">
    <source>
        <dbReference type="ARBA" id="ARBA00022695"/>
    </source>
</evidence>
<comment type="caution">
    <text evidence="19">The sequence shown here is derived from an EMBL/GenBank/DDBJ whole genome shotgun (WGS) entry which is preliminary data.</text>
</comment>
<reference evidence="19" key="1">
    <citation type="journal article" date="2023" name="Science">
        <title>Genome structures resolve the early diversification of teleost fishes.</title>
        <authorList>
            <person name="Parey E."/>
            <person name="Louis A."/>
            <person name="Montfort J."/>
            <person name="Bouchez O."/>
            <person name="Roques C."/>
            <person name="Iampietro C."/>
            <person name="Lluch J."/>
            <person name="Castinel A."/>
            <person name="Donnadieu C."/>
            <person name="Desvignes T."/>
            <person name="Floi Bucao C."/>
            <person name="Jouanno E."/>
            <person name="Wen M."/>
            <person name="Mejri S."/>
            <person name="Dirks R."/>
            <person name="Jansen H."/>
            <person name="Henkel C."/>
            <person name="Chen W.J."/>
            <person name="Zahm M."/>
            <person name="Cabau C."/>
            <person name="Klopp C."/>
            <person name="Thompson A.W."/>
            <person name="Robinson-Rechavi M."/>
            <person name="Braasch I."/>
            <person name="Lecointre G."/>
            <person name="Bobe J."/>
            <person name="Postlethwait J.H."/>
            <person name="Berthelot C."/>
            <person name="Roest Crollius H."/>
            <person name="Guiguen Y."/>
        </authorList>
    </citation>
    <scope>NUCLEOTIDE SEQUENCE</scope>
    <source>
        <strain evidence="19">Concon-B</strain>
    </source>
</reference>
<dbReference type="PROSITE" id="PS51059">
    <property type="entry name" value="PARP_CATALYTIC"/>
    <property type="match status" value="1"/>
</dbReference>
<keyword evidence="9 15" id="KW-0520">NAD</keyword>
<dbReference type="EMBL" id="JAFJMO010000017">
    <property type="protein sequence ID" value="KAJ8252474.1"/>
    <property type="molecule type" value="Genomic_DNA"/>
</dbReference>
<evidence type="ECO:0000259" key="18">
    <source>
        <dbReference type="PROSITE" id="PS51059"/>
    </source>
</evidence>
<keyword evidence="7" id="KW-0256">Endoplasmic reticulum</keyword>